<dbReference type="STRING" id="555875.SAMN04488124_3141"/>
<evidence type="ECO:0008006" key="3">
    <source>
        <dbReference type="Google" id="ProtNLM"/>
    </source>
</evidence>
<name>A0A1I6IE92_9EURY</name>
<dbReference type="OrthoDB" id="351367at2157"/>
<accession>A0A1I6IE92</accession>
<dbReference type="Proteomes" id="UP000243250">
    <property type="component" value="Unassembled WGS sequence"/>
</dbReference>
<evidence type="ECO:0000313" key="2">
    <source>
        <dbReference type="Proteomes" id="UP000243250"/>
    </source>
</evidence>
<sequence length="244" mass="25593">MSNGGDAADQYRSAVRTTSLALAVSFVDRVTGGAPTTVRGDRPTGWFEEGSFRSRRTADGYDVFLEIPPGEPTLSVDAGDRFFAPTDPVVVTEEVLSAPYPVLEVPLEPTPAYEFDAGTTLVRGVLRGPAPTPDSETPGTPIAEATVKLVGPEPATGDRTEVQTTTTSAEGEFVLYLPGDGGWTVDTEGDDPLVKVADEDPHILVESGGTTSVSPAVELRESKTTAVSLTLDGGSLSVDRVLVR</sequence>
<proteinExistence type="predicted"/>
<dbReference type="RefSeq" id="WP_089882668.1">
    <property type="nucleotide sequence ID" value="NZ_FOYS01000005.1"/>
</dbReference>
<organism evidence="1 2">
    <name type="scientific">Halogeometricum limi</name>
    <dbReference type="NCBI Taxonomy" id="555875"/>
    <lineage>
        <taxon>Archaea</taxon>
        <taxon>Methanobacteriati</taxon>
        <taxon>Methanobacteriota</taxon>
        <taxon>Stenosarchaea group</taxon>
        <taxon>Halobacteria</taxon>
        <taxon>Halobacteriales</taxon>
        <taxon>Haloferacaceae</taxon>
        <taxon>Halogeometricum</taxon>
    </lineage>
</organism>
<gene>
    <name evidence="1" type="ORF">SAMN04488124_3141</name>
</gene>
<keyword evidence="2" id="KW-1185">Reference proteome</keyword>
<reference evidence="2" key="1">
    <citation type="submission" date="2016-10" db="EMBL/GenBank/DDBJ databases">
        <authorList>
            <person name="Varghese N."/>
            <person name="Submissions S."/>
        </authorList>
    </citation>
    <scope>NUCLEOTIDE SEQUENCE [LARGE SCALE GENOMIC DNA]</scope>
    <source>
        <strain evidence="2">CGMCC 1.8711</strain>
    </source>
</reference>
<dbReference type="EMBL" id="FOYS01000005">
    <property type="protein sequence ID" value="SFR65087.1"/>
    <property type="molecule type" value="Genomic_DNA"/>
</dbReference>
<protein>
    <recommendedName>
        <fullName evidence="3">Carboxypeptidase regulatory-like domain-containing protein</fullName>
    </recommendedName>
</protein>
<evidence type="ECO:0000313" key="1">
    <source>
        <dbReference type="EMBL" id="SFR65087.1"/>
    </source>
</evidence>
<dbReference type="AlphaFoldDB" id="A0A1I6IE92"/>